<dbReference type="InterPro" id="IPR002316">
    <property type="entry name" value="Pro-tRNA-ligase_IIa"/>
</dbReference>
<dbReference type="FunFam" id="3.30.930.10:FF:000097">
    <property type="entry name" value="Proline--tRNA ligase"/>
    <property type="match status" value="1"/>
</dbReference>
<evidence type="ECO:0000256" key="9">
    <source>
        <dbReference type="ARBA" id="ARBA00047671"/>
    </source>
</evidence>
<dbReference type="InterPro" id="IPR044140">
    <property type="entry name" value="ProRS_anticodon_short"/>
</dbReference>
<keyword evidence="5 10" id="KW-0547">Nucleotide-binding</keyword>
<comment type="similarity">
    <text evidence="10">Belongs to the class-II aminoacyl-tRNA synthetase family. ProS type 1 subfamily.</text>
</comment>
<gene>
    <name evidence="10 12" type="primary">proS</name>
    <name evidence="13" type="ORF">HT99x_006015</name>
    <name evidence="12" type="ORF">HT99x_01587</name>
</gene>
<dbReference type="PIRSF" id="PIRSF001535">
    <property type="entry name" value="ProRS_1"/>
    <property type="match status" value="1"/>
</dbReference>
<dbReference type="InterPro" id="IPR006195">
    <property type="entry name" value="aa-tRNA-synth_II"/>
</dbReference>
<evidence type="ECO:0000256" key="4">
    <source>
        <dbReference type="ARBA" id="ARBA00022598"/>
    </source>
</evidence>
<dbReference type="NCBIfam" id="TIGR00409">
    <property type="entry name" value="proS_fam_II"/>
    <property type="match status" value="1"/>
</dbReference>
<dbReference type="EMBL" id="LKAJ01000005">
    <property type="protein sequence ID" value="KRG21411.1"/>
    <property type="molecule type" value="Genomic_DNA"/>
</dbReference>
<evidence type="ECO:0000256" key="8">
    <source>
        <dbReference type="ARBA" id="ARBA00023146"/>
    </source>
</evidence>
<dbReference type="Pfam" id="PF00587">
    <property type="entry name" value="tRNA-synt_2b"/>
    <property type="match status" value="1"/>
</dbReference>
<comment type="function">
    <text evidence="10">Catalyzes the attachment of proline to tRNA(Pro) in a two-step reaction: proline is first activated by ATP to form Pro-AMP and then transferred to the acceptor end of tRNA(Pro). As ProRS can inadvertently accommodate and process non-cognate amino acids such as alanine and cysteine, to avoid such errors it has two additional distinct editing activities against alanine. One activity is designated as 'pretransfer' editing and involves the tRNA(Pro)-independent hydrolysis of activated Ala-AMP. The other activity is designated 'posttransfer' editing and involves deacylation of mischarged Ala-tRNA(Pro). The misacylated Cys-tRNA(Pro) is not edited by ProRS.</text>
</comment>
<dbReference type="GO" id="GO:0005524">
    <property type="term" value="F:ATP binding"/>
    <property type="evidence" value="ECO:0007669"/>
    <property type="project" value="UniProtKB-UniRule"/>
</dbReference>
<evidence type="ECO:0000256" key="2">
    <source>
        <dbReference type="ARBA" id="ARBA00011738"/>
    </source>
</evidence>
<comment type="subcellular location">
    <subcellularLocation>
        <location evidence="1 10">Cytoplasm</location>
    </subcellularLocation>
</comment>
<dbReference type="RefSeq" id="WP_075066213.1">
    <property type="nucleotide sequence ID" value="NZ_LKAJ02000001.1"/>
</dbReference>
<dbReference type="PRINTS" id="PR01046">
    <property type="entry name" value="TRNASYNTHPRO"/>
</dbReference>
<dbReference type="PANTHER" id="PTHR42753">
    <property type="entry name" value="MITOCHONDRIAL RIBOSOME PROTEIN L39/PROLYL-TRNA LIGASE FAMILY MEMBER"/>
    <property type="match status" value="1"/>
</dbReference>
<evidence type="ECO:0000256" key="3">
    <source>
        <dbReference type="ARBA" id="ARBA00022490"/>
    </source>
</evidence>
<dbReference type="InterPro" id="IPR007214">
    <property type="entry name" value="YbaK/aa-tRNA-synth-assoc-dom"/>
</dbReference>
<evidence type="ECO:0000256" key="10">
    <source>
        <dbReference type="HAMAP-Rule" id="MF_01569"/>
    </source>
</evidence>
<dbReference type="CDD" id="cd04334">
    <property type="entry name" value="ProRS-INS"/>
    <property type="match status" value="1"/>
</dbReference>
<sequence>MRTSQLLLATLKETPADAELASHQLMLRAGMIRKLSAGLYSWLPLGMRVLQKVTDVVRQEMNRVGAQEVLMPAMQPAELWQETGRWTQFGPQLLTMKDRHNREYCYGPTHEEVITDLMRYELRSYKQLPSCFYQIQTKFRDEIRPRFGVMRAREFIMKDAYSFHIDKASLQETYDAMYGAYSKIFSRLGLSFRAVLADTGAIGGSQSHEFHVLADSGEDAIAYSPESGYAANVELATSLIPEIKRAAPKETLSIKETPNIRSVADQAAHMGLKTEQILKTLLVKGEEVPVVALLLRGDHELNAVKAEKLPEVASPLTLVDENTLLATAHCQAGFVGPKDLNIPIIADHHVLNMSDFSCGANQNDKHFVGVNWERDLPIPSRVADLRKVTAGDPSPDGKGTLEMCRGIEVGHIFQLGNKYSTAMKATVLNEQGRQQVMEMGCYGIGVSRIVAAAIEQNHDDAGIIWPDIMAPFHIVIIPMQYDKSQRVRDAALKLYQELQNAGFEVLLDDRNERPGVMFAESELIGIPHRLVLGERGIDAGTIEYKNRRTGEVEHLPFEDIVKIIQERVKV</sequence>
<dbReference type="InterPro" id="IPR023717">
    <property type="entry name" value="Pro-tRNA-Synthase_IIa_type1"/>
</dbReference>
<dbReference type="EMBL" id="LKAJ02000001">
    <property type="protein sequence ID" value="MCS5710979.1"/>
    <property type="molecule type" value="Genomic_DNA"/>
</dbReference>
<dbReference type="EC" id="6.1.1.15" evidence="10"/>
<dbReference type="PROSITE" id="PS50862">
    <property type="entry name" value="AA_TRNA_LIGASE_II"/>
    <property type="match status" value="1"/>
</dbReference>
<keyword evidence="7 10" id="KW-0648">Protein biosynthesis</keyword>
<dbReference type="AlphaFoldDB" id="A0A0Q9YYZ7"/>
<dbReference type="InterPro" id="IPR036621">
    <property type="entry name" value="Anticodon-bd_dom_sf"/>
</dbReference>
<keyword evidence="8 10" id="KW-0030">Aminoacyl-tRNA synthetase</keyword>
<evidence type="ECO:0000313" key="12">
    <source>
        <dbReference type="EMBL" id="KRG21411.1"/>
    </source>
</evidence>
<dbReference type="GO" id="GO:0002161">
    <property type="term" value="F:aminoacyl-tRNA deacylase activity"/>
    <property type="evidence" value="ECO:0007669"/>
    <property type="project" value="InterPro"/>
</dbReference>
<evidence type="ECO:0000256" key="5">
    <source>
        <dbReference type="ARBA" id="ARBA00022741"/>
    </source>
</evidence>
<dbReference type="STRING" id="295108.HT99x_01587"/>
<evidence type="ECO:0000256" key="1">
    <source>
        <dbReference type="ARBA" id="ARBA00004496"/>
    </source>
</evidence>
<dbReference type="Proteomes" id="UP000051497">
    <property type="component" value="Unassembled WGS sequence"/>
</dbReference>
<dbReference type="InterPro" id="IPR004154">
    <property type="entry name" value="Anticodon-bd"/>
</dbReference>
<dbReference type="InterPro" id="IPR045864">
    <property type="entry name" value="aa-tRNA-synth_II/BPL/LPL"/>
</dbReference>
<keyword evidence="6 10" id="KW-0067">ATP-binding</keyword>
<dbReference type="Gene3D" id="3.40.50.800">
    <property type="entry name" value="Anticodon-binding domain"/>
    <property type="match status" value="1"/>
</dbReference>
<evidence type="ECO:0000313" key="14">
    <source>
        <dbReference type="Proteomes" id="UP000051497"/>
    </source>
</evidence>
<dbReference type="Gene3D" id="3.30.930.10">
    <property type="entry name" value="Bira Bifunctional Protein, Domain 2"/>
    <property type="match status" value="2"/>
</dbReference>
<dbReference type="SUPFAM" id="SSF55826">
    <property type="entry name" value="YbaK/ProRS associated domain"/>
    <property type="match status" value="1"/>
</dbReference>
<organism evidence="12">
    <name type="scientific">Candidatus Berkiella aquae</name>
    <dbReference type="NCBI Taxonomy" id="295108"/>
    <lineage>
        <taxon>Bacteria</taxon>
        <taxon>Pseudomonadati</taxon>
        <taxon>Pseudomonadota</taxon>
        <taxon>Gammaproteobacteria</taxon>
        <taxon>Candidatus Berkiellales</taxon>
        <taxon>Candidatus Berkiellaceae</taxon>
        <taxon>Candidatus Berkiella</taxon>
    </lineage>
</organism>
<dbReference type="InterPro" id="IPR002314">
    <property type="entry name" value="aa-tRNA-synt_IIb"/>
</dbReference>
<comment type="domain">
    <text evidence="10">Consists of three domains: the N-terminal catalytic domain, the editing domain and the C-terminal anticodon-binding domain.</text>
</comment>
<dbReference type="PATRIC" id="fig|1590043.3.peg.1620"/>
<comment type="catalytic activity">
    <reaction evidence="9 10">
        <text>tRNA(Pro) + L-proline + ATP = L-prolyl-tRNA(Pro) + AMP + diphosphate</text>
        <dbReference type="Rhea" id="RHEA:14305"/>
        <dbReference type="Rhea" id="RHEA-COMP:9700"/>
        <dbReference type="Rhea" id="RHEA-COMP:9702"/>
        <dbReference type="ChEBI" id="CHEBI:30616"/>
        <dbReference type="ChEBI" id="CHEBI:33019"/>
        <dbReference type="ChEBI" id="CHEBI:60039"/>
        <dbReference type="ChEBI" id="CHEBI:78442"/>
        <dbReference type="ChEBI" id="CHEBI:78532"/>
        <dbReference type="ChEBI" id="CHEBI:456215"/>
        <dbReference type="EC" id="6.1.1.15"/>
    </reaction>
</comment>
<dbReference type="InterPro" id="IPR036754">
    <property type="entry name" value="YbaK/aa-tRNA-synt-asso_dom_sf"/>
</dbReference>
<dbReference type="Pfam" id="PF04073">
    <property type="entry name" value="tRNA_edit"/>
    <property type="match status" value="1"/>
</dbReference>
<dbReference type="GO" id="GO:0005829">
    <property type="term" value="C:cytosol"/>
    <property type="evidence" value="ECO:0007669"/>
    <property type="project" value="TreeGrafter"/>
</dbReference>
<dbReference type="Pfam" id="PF03129">
    <property type="entry name" value="HGTP_anticodon"/>
    <property type="match status" value="1"/>
</dbReference>
<evidence type="ECO:0000259" key="11">
    <source>
        <dbReference type="PROSITE" id="PS50862"/>
    </source>
</evidence>
<dbReference type="NCBIfam" id="NF006625">
    <property type="entry name" value="PRK09194.1"/>
    <property type="match status" value="1"/>
</dbReference>
<name>A0A0Q9YYZ7_9GAMM</name>
<proteinExistence type="inferred from homology"/>
<dbReference type="InterPro" id="IPR033730">
    <property type="entry name" value="ProRS_core_prok"/>
</dbReference>
<dbReference type="InterPro" id="IPR050062">
    <property type="entry name" value="Pro-tRNA_synthetase"/>
</dbReference>
<dbReference type="OrthoDB" id="9809052at2"/>
<dbReference type="HAMAP" id="MF_01569">
    <property type="entry name" value="Pro_tRNA_synth_type1"/>
    <property type="match status" value="1"/>
</dbReference>
<reference evidence="13" key="2">
    <citation type="journal article" date="2016" name="Genome Announc.">
        <title>Draft Genome Sequences of Two Novel Amoeba-Resistant Intranuclear Bacteria, 'Candidatus Berkiella cookevillensis' and 'Candidatus Berkiella aquae'.</title>
        <authorList>
            <person name="Mehari Y.T."/>
            <person name="Arivett B.A."/>
            <person name="Farone A.L."/>
            <person name="Gunderson J.H."/>
            <person name="Farone M.B."/>
        </authorList>
    </citation>
    <scope>NUCLEOTIDE SEQUENCE</scope>
    <source>
        <strain evidence="13">HT99</strain>
    </source>
</reference>
<dbReference type="InterPro" id="IPR004500">
    <property type="entry name" value="Pro-tRNA-synth_IIa_bac-type"/>
</dbReference>
<comment type="subunit">
    <text evidence="2 10">Homodimer.</text>
</comment>
<protein>
    <recommendedName>
        <fullName evidence="10">Proline--tRNA ligase</fullName>
        <ecNumber evidence="10">6.1.1.15</ecNumber>
    </recommendedName>
    <alternativeName>
        <fullName evidence="10">Prolyl-tRNA synthetase</fullName>
        <shortName evidence="10">ProRS</shortName>
    </alternativeName>
</protein>
<comment type="caution">
    <text evidence="12">The sequence shown here is derived from an EMBL/GenBank/DDBJ whole genome shotgun (WGS) entry which is preliminary data.</text>
</comment>
<dbReference type="CDD" id="cd00779">
    <property type="entry name" value="ProRS_core_prok"/>
    <property type="match status" value="1"/>
</dbReference>
<reference evidence="13" key="3">
    <citation type="submission" date="2021-06" db="EMBL/GenBank/DDBJ databases">
        <title>Genomic Description and Analysis of Intracellular Bacteria, Candidatus Berkiella cookevillensis and Candidatus Berkiella aquae.</title>
        <authorList>
            <person name="Kidane D.T."/>
            <person name="Mehari Y.T."/>
            <person name="Rice F.C."/>
            <person name="Arivett B.A."/>
            <person name="Farone A.L."/>
            <person name="Berk S.G."/>
            <person name="Farone M.B."/>
        </authorList>
    </citation>
    <scope>NUCLEOTIDE SEQUENCE</scope>
    <source>
        <strain evidence="13">HT99</strain>
    </source>
</reference>
<reference evidence="12" key="1">
    <citation type="submission" date="2015-09" db="EMBL/GenBank/DDBJ databases">
        <title>Draft Genome Sequences of Two Novel Amoeba-resistant Intranuclear Bacteria, Candidatus Berkiella cookevillensis and Candidatus Berkiella aquae.</title>
        <authorList>
            <person name="Mehari Y.T."/>
            <person name="Arivett B.A."/>
            <person name="Farone A.L."/>
            <person name="Gunderson J.H."/>
            <person name="Farone M.B."/>
        </authorList>
    </citation>
    <scope>NUCLEOTIDE SEQUENCE [LARGE SCALE GENOMIC DNA]</scope>
    <source>
        <strain evidence="12">HT99</strain>
    </source>
</reference>
<accession>A0A0Q9YYZ7</accession>
<dbReference type="FunFam" id="3.30.930.10:FF:000012">
    <property type="entry name" value="Proline--tRNA ligase"/>
    <property type="match status" value="1"/>
</dbReference>
<evidence type="ECO:0000256" key="6">
    <source>
        <dbReference type="ARBA" id="ARBA00022840"/>
    </source>
</evidence>
<dbReference type="GO" id="GO:0004827">
    <property type="term" value="F:proline-tRNA ligase activity"/>
    <property type="evidence" value="ECO:0007669"/>
    <property type="project" value="UniProtKB-UniRule"/>
</dbReference>
<evidence type="ECO:0000256" key="7">
    <source>
        <dbReference type="ARBA" id="ARBA00022917"/>
    </source>
</evidence>
<dbReference type="SUPFAM" id="SSF52954">
    <property type="entry name" value="Class II aaRS ABD-related"/>
    <property type="match status" value="1"/>
</dbReference>
<evidence type="ECO:0000313" key="13">
    <source>
        <dbReference type="EMBL" id="MCS5710979.1"/>
    </source>
</evidence>
<dbReference type="CDD" id="cd00861">
    <property type="entry name" value="ProRS_anticodon_short"/>
    <property type="match status" value="1"/>
</dbReference>
<keyword evidence="14" id="KW-1185">Reference proteome</keyword>
<dbReference type="GO" id="GO:0006433">
    <property type="term" value="P:prolyl-tRNA aminoacylation"/>
    <property type="evidence" value="ECO:0007669"/>
    <property type="project" value="UniProtKB-UniRule"/>
</dbReference>
<dbReference type="SUPFAM" id="SSF55681">
    <property type="entry name" value="Class II aaRS and biotin synthetases"/>
    <property type="match status" value="1"/>
</dbReference>
<keyword evidence="4 10" id="KW-0436">Ligase</keyword>
<keyword evidence="3 10" id="KW-0963">Cytoplasm</keyword>
<dbReference type="PANTHER" id="PTHR42753:SF2">
    <property type="entry name" value="PROLINE--TRNA LIGASE"/>
    <property type="match status" value="1"/>
</dbReference>
<feature type="domain" description="Aminoacyl-transfer RNA synthetases class-II family profile" evidence="11">
    <location>
        <begin position="38"/>
        <end position="466"/>
    </location>
</feature>